<keyword evidence="1 2" id="KW-0238">DNA-binding</keyword>
<gene>
    <name evidence="4" type="primary">luxR</name>
    <name evidence="4" type="ORF">DSM106044_02160</name>
</gene>
<dbReference type="EMBL" id="QGQD01000045">
    <property type="protein sequence ID" value="TLD00960.1"/>
    <property type="molecule type" value="Genomic_DNA"/>
</dbReference>
<dbReference type="GO" id="GO:0003677">
    <property type="term" value="F:DNA binding"/>
    <property type="evidence" value="ECO:0007669"/>
    <property type="project" value="UniProtKB-UniRule"/>
</dbReference>
<dbReference type="InterPro" id="IPR009057">
    <property type="entry name" value="Homeodomain-like_sf"/>
</dbReference>
<reference evidence="4 5" key="1">
    <citation type="journal article" date="2019" name="Anaerobe">
        <title>Detection of Robinsoniella peoriensis in multiple bone samples of a trauma patient.</title>
        <authorList>
            <person name="Schrottner P."/>
            <person name="Hartwich K."/>
            <person name="Bunk B."/>
            <person name="Schober I."/>
            <person name="Helbig S."/>
            <person name="Rudolph W.W."/>
            <person name="Gunzer F."/>
        </authorList>
    </citation>
    <scope>NUCLEOTIDE SEQUENCE [LARGE SCALE GENOMIC DNA]</scope>
    <source>
        <strain evidence="4 5">DSM 106044</strain>
    </source>
</reference>
<name>A0A4U8Q7Q0_9FIRM</name>
<dbReference type="PANTHER" id="PTHR43479:SF11">
    <property type="entry name" value="ACREF_ENVCD OPERON REPRESSOR-RELATED"/>
    <property type="match status" value="1"/>
</dbReference>
<sequence>MSDVIKTPVQQRSIDKKNRLMKAGLDLMRERGYYHVNAVDIAKEAGVSTGIFYRYFENKLDLVLEIMNQIVDQSFKPLVREFVEKNIDQTNFISFLDKLLDELSEIHEGLGILHNDLNTLLSSDEEKASLWMSLEDQIMQLFVAAAKKSNLNLKDPDEKIHIAYNLVEAYCHEKAFHKHSYIDYDVLKQEIIKTLVFVIIT</sequence>
<dbReference type="InterPro" id="IPR050624">
    <property type="entry name" value="HTH-type_Tx_Regulator"/>
</dbReference>
<feature type="domain" description="HTH tetR-type" evidence="3">
    <location>
        <begin position="14"/>
        <end position="74"/>
    </location>
</feature>
<dbReference type="RefSeq" id="WP_138002425.1">
    <property type="nucleotide sequence ID" value="NZ_QGQD01000045.1"/>
</dbReference>
<keyword evidence="5" id="KW-1185">Reference proteome</keyword>
<dbReference type="PANTHER" id="PTHR43479">
    <property type="entry name" value="ACREF/ENVCD OPERON REPRESSOR-RELATED"/>
    <property type="match status" value="1"/>
</dbReference>
<dbReference type="Gene3D" id="1.10.357.10">
    <property type="entry name" value="Tetracycline Repressor, domain 2"/>
    <property type="match status" value="1"/>
</dbReference>
<dbReference type="PROSITE" id="PS50977">
    <property type="entry name" value="HTH_TETR_2"/>
    <property type="match status" value="1"/>
</dbReference>
<evidence type="ECO:0000313" key="4">
    <source>
        <dbReference type="EMBL" id="TLD00960.1"/>
    </source>
</evidence>
<dbReference type="AlphaFoldDB" id="A0A4U8Q7Q0"/>
<organism evidence="4 5">
    <name type="scientific">Robinsoniella peoriensis</name>
    <dbReference type="NCBI Taxonomy" id="180332"/>
    <lineage>
        <taxon>Bacteria</taxon>
        <taxon>Bacillati</taxon>
        <taxon>Bacillota</taxon>
        <taxon>Clostridia</taxon>
        <taxon>Lachnospirales</taxon>
        <taxon>Lachnospiraceae</taxon>
        <taxon>Robinsoniella</taxon>
    </lineage>
</organism>
<dbReference type="STRING" id="180332.GCA_000797495_03935"/>
<dbReference type="Gene3D" id="1.10.10.60">
    <property type="entry name" value="Homeodomain-like"/>
    <property type="match status" value="1"/>
</dbReference>
<protein>
    <submittedName>
        <fullName evidence="4">HTH-type transcriptional regulator LuxR</fullName>
    </submittedName>
</protein>
<evidence type="ECO:0000256" key="1">
    <source>
        <dbReference type="ARBA" id="ARBA00023125"/>
    </source>
</evidence>
<evidence type="ECO:0000313" key="5">
    <source>
        <dbReference type="Proteomes" id="UP000306509"/>
    </source>
</evidence>
<evidence type="ECO:0000259" key="3">
    <source>
        <dbReference type="PROSITE" id="PS50977"/>
    </source>
</evidence>
<dbReference type="PRINTS" id="PR00455">
    <property type="entry name" value="HTHTETR"/>
</dbReference>
<dbReference type="Proteomes" id="UP000306509">
    <property type="component" value="Unassembled WGS sequence"/>
</dbReference>
<evidence type="ECO:0000256" key="2">
    <source>
        <dbReference type="PROSITE-ProRule" id="PRU00335"/>
    </source>
</evidence>
<dbReference type="Pfam" id="PF00440">
    <property type="entry name" value="TetR_N"/>
    <property type="match status" value="1"/>
</dbReference>
<comment type="caution">
    <text evidence="4">The sequence shown here is derived from an EMBL/GenBank/DDBJ whole genome shotgun (WGS) entry which is preliminary data.</text>
</comment>
<dbReference type="SUPFAM" id="SSF46689">
    <property type="entry name" value="Homeodomain-like"/>
    <property type="match status" value="1"/>
</dbReference>
<dbReference type="InterPro" id="IPR001647">
    <property type="entry name" value="HTH_TetR"/>
</dbReference>
<accession>A0A4U8Q7Q0</accession>
<proteinExistence type="predicted"/>
<feature type="DNA-binding region" description="H-T-H motif" evidence="2">
    <location>
        <begin position="37"/>
        <end position="56"/>
    </location>
</feature>